<dbReference type="GO" id="GO:0006325">
    <property type="term" value="P:chromatin organization"/>
    <property type="evidence" value="ECO:0007669"/>
    <property type="project" value="InterPro"/>
</dbReference>
<evidence type="ECO:0000313" key="5">
    <source>
        <dbReference type="Proteomes" id="UP000236161"/>
    </source>
</evidence>
<evidence type="ECO:0000313" key="4">
    <source>
        <dbReference type="EMBL" id="PKA54347.1"/>
    </source>
</evidence>
<dbReference type="InterPro" id="IPR033053">
    <property type="entry name" value="Hir3/CABIN1"/>
</dbReference>
<sequence>MFSIAAINDSDSSGQREPLAPTKEAQEFHLSQTYHEGLLKLQAKDYAKAHELFQAVLKDPLLSCSKVSKNSGDTHLLQLRFFTLKNLASVYLHQGSEHYNSALKCYLQAVEIDSKDSVVWNQLGTLSCTMGLLSMSRWAFEQGLLCSPNNWNCMEKLLEILIAIGDEVACLSAADLILRHWPSHYRALHVKKIIEDAEPIPFAPRGIDKLQPKHFRLTFPEKRKLTNEYFAGNASSKRIKQTIELKLSQARWVIMADAVLHLLLPTSGKLSESKALQQESGVNDITRVDECGSQSFTDIRIDICLPTNSELTMDSSGQEICPSGTNIIFSSAFDETKMSKEKEICADKEHQQERRSMRLERLRSRKLGKEDLEFSSGKDPSKFLFETLEPFIMNKEGKNSADCSAHSSMDNLAYSLVGEHDDVARFISKASNNYGAHHLAHMLLEEVSKTNISYDDSFSKILDLEKLTRRWGQDRTPLCCLFLAELCFDQGSMSTDQSKRLEFFSEASYHICKVVELVAMDSPDVLAGLCDHPSSSKTSFYLEDSDILINSVNGSFKSKNVKLFNGLCQESSEDHSPLTDNTAFCVRFFWLSGCLSLLSSNKEKALKEFFICLSILKNGNVIPDVVPLPHCRLVRSLNVDRVVHKINLLSVDELLQKINVEFMEKGLYEKCVEMLSPLLFSSKDVYLDMVSANPKESDSVISLELRAIDALISACEKTQPINIEVYLNSHRLKLQLIAVATGMLDSPAQQNDRVLFPKANSVFDLDSSESSIKQWLYMVAEEVKDISQVAARLKNIMDQNAAHGCINSLDNVIGDFQRVLLQVMCYSVRKILTHKVSIPGSSSHMDQLESCLLVDAATALCKLQHLHPSMPVKAQVDLIVAVHDLLAEYGLCCAGRDSDGKEGTFLKFAIKHLLALDMKLRSLYGANAKDEMLQRDIQEGMNVECGVPIEEKAKDEGVMKGKLSIDLNSDSTEKQDGTFENAEASVQAMEGETEKVDPGIENALDQSFFCLYGLNINPDSSSEEDLAIHKNTSRGDYQTKEQCADVFQYILPYSRALSRTGLVKLRRVFRAIRKHFTQPPNELLVENSIDRFLDNPQLCENKLYELCGTDGKQEAIMNLLFMNGRGPEALKTSPVVGCSSESYMEVYKNLYYFMSQAEDTNATDKYPGFVLKMEGEEFVEQNANLLKYDLLYNPLRFESWQKLANIYDEEVDLLLNDGSKHVNIMNWRKSSTVPQRVEIGRRRSRRCLLMSLALSRTLDQQSQIHELLALVYYDNIQNVVPFYDQRLVVPKRDEIWTTFCQNSKKHFEKAFSLKPDWLHAFYLGKLCEKLGYSYKHAFSYYSKAITLNPSAVDPVYRMHASRLKLLYTHGKRNLNVLQIVAAYSFSQQAKDQIMNIFSWSSQDLMNFEEKKDAASENSEFEVNNESLLDEAWHVLYDDCLYALQICVEGELKHFHKARYRLACGFYRRGGSGDLERAKEELSFCFKSSRSAFTINMWEIDGMTKKGRRKYLSHGGNRRNLEVSLSESSRKFITCIRKYILFYLNLLGRTGDLSTLERAYVYLRTDKKFYLCLCDIVPIAIGKNIQVLASSIQNAGALGSTDSSSLEQFLDRLLNLLIDHVSILADLSALPDINDPQMSEANLCGYIHRYIDLLESDIRLDALEAVNEKIRKRFKNPKLSSSNFAGICKHASLAWCRALLMKLALVTPLPDSGNPADQGCQAGALETDLLLFVDLQPDDFFSTTMLEGSAHSKGLDLNWYQTLSKIKDVCIKQAFEENLEALAALMRCAFSFYRESSSAALPSGINLYTVSSSQLAGDGYLPPDKEKVEYLELSIPRKLLLWAYTLFHGRYTNISAVVKFCEENAKSRLKRGAAVPQILPQGNALSGLAHSAEIEENQSVSMNSSLLQEDSARTSTMLPSPKEAPKSSVVALPVSQLNRCSGSKGTECP</sequence>
<evidence type="ECO:0000256" key="1">
    <source>
        <dbReference type="ARBA" id="ARBA00004123"/>
    </source>
</evidence>
<protein>
    <recommendedName>
        <fullName evidence="6">Calcineurin-binding protein cabin-1</fullName>
    </recommendedName>
</protein>
<name>A0A2I0AFM9_9ASPA</name>
<feature type="region of interest" description="Disordered" evidence="3">
    <location>
        <begin position="1898"/>
        <end position="1929"/>
    </location>
</feature>
<reference evidence="4 5" key="1">
    <citation type="journal article" date="2017" name="Nature">
        <title>The Apostasia genome and the evolution of orchids.</title>
        <authorList>
            <person name="Zhang G.Q."/>
            <person name="Liu K.W."/>
            <person name="Li Z."/>
            <person name="Lohaus R."/>
            <person name="Hsiao Y.Y."/>
            <person name="Niu S.C."/>
            <person name="Wang J.Y."/>
            <person name="Lin Y.C."/>
            <person name="Xu Q."/>
            <person name="Chen L.J."/>
            <person name="Yoshida K."/>
            <person name="Fujiwara S."/>
            <person name="Wang Z.W."/>
            <person name="Zhang Y.Q."/>
            <person name="Mitsuda N."/>
            <person name="Wang M."/>
            <person name="Liu G.H."/>
            <person name="Pecoraro L."/>
            <person name="Huang H.X."/>
            <person name="Xiao X.J."/>
            <person name="Lin M."/>
            <person name="Wu X.Y."/>
            <person name="Wu W.L."/>
            <person name="Chen Y.Y."/>
            <person name="Chang S.B."/>
            <person name="Sakamoto S."/>
            <person name="Ohme-Takagi M."/>
            <person name="Yagi M."/>
            <person name="Zeng S.J."/>
            <person name="Shen C.Y."/>
            <person name="Yeh C.M."/>
            <person name="Luo Y.B."/>
            <person name="Tsai W.C."/>
            <person name="Van de Peer Y."/>
            <person name="Liu Z.J."/>
        </authorList>
    </citation>
    <scope>NUCLEOTIDE SEQUENCE [LARGE SCALE GENOMIC DNA]</scope>
    <source>
        <strain evidence="5">cv. Shenzhen</strain>
        <tissue evidence="4">Stem</tissue>
    </source>
</reference>
<dbReference type="STRING" id="1088818.A0A2I0AFM9"/>
<gene>
    <name evidence="4" type="ORF">AXF42_Ash000180</name>
</gene>
<dbReference type="GO" id="GO:0031491">
    <property type="term" value="F:nucleosome binding"/>
    <property type="evidence" value="ECO:0007669"/>
    <property type="project" value="TreeGrafter"/>
</dbReference>
<dbReference type="PANTHER" id="PTHR15502">
    <property type="entry name" value="CALCINEURIN-BINDING PROTEIN CABIN 1-RELATED"/>
    <property type="match status" value="1"/>
</dbReference>
<dbReference type="OrthoDB" id="77564at2759"/>
<organism evidence="4 5">
    <name type="scientific">Apostasia shenzhenica</name>
    <dbReference type="NCBI Taxonomy" id="1088818"/>
    <lineage>
        <taxon>Eukaryota</taxon>
        <taxon>Viridiplantae</taxon>
        <taxon>Streptophyta</taxon>
        <taxon>Embryophyta</taxon>
        <taxon>Tracheophyta</taxon>
        <taxon>Spermatophyta</taxon>
        <taxon>Magnoliopsida</taxon>
        <taxon>Liliopsida</taxon>
        <taxon>Asparagales</taxon>
        <taxon>Orchidaceae</taxon>
        <taxon>Apostasioideae</taxon>
        <taxon>Apostasia</taxon>
    </lineage>
</organism>
<dbReference type="FunFam" id="1.25.40.10:FF:000431">
    <property type="entry name" value="Tetratricopeptide repeat (TPR)-like superfamily protein"/>
    <property type="match status" value="1"/>
</dbReference>
<accession>A0A2I0AFM9</accession>
<dbReference type="InterPro" id="IPR011990">
    <property type="entry name" value="TPR-like_helical_dom_sf"/>
</dbReference>
<keyword evidence="5" id="KW-1185">Reference proteome</keyword>
<feature type="compositionally biased region" description="Polar residues" evidence="3">
    <location>
        <begin position="1898"/>
        <end position="1917"/>
    </location>
</feature>
<proteinExistence type="predicted"/>
<dbReference type="SUPFAM" id="SSF48452">
    <property type="entry name" value="TPR-like"/>
    <property type="match status" value="2"/>
</dbReference>
<dbReference type="GO" id="GO:0005634">
    <property type="term" value="C:nucleus"/>
    <property type="evidence" value="ECO:0007669"/>
    <property type="project" value="UniProtKB-SubCell"/>
</dbReference>
<dbReference type="SMART" id="SM00028">
    <property type="entry name" value="TPR"/>
    <property type="match status" value="3"/>
</dbReference>
<evidence type="ECO:0008006" key="6">
    <source>
        <dbReference type="Google" id="ProtNLM"/>
    </source>
</evidence>
<dbReference type="EMBL" id="KZ451982">
    <property type="protein sequence ID" value="PKA54347.1"/>
    <property type="molecule type" value="Genomic_DNA"/>
</dbReference>
<comment type="subcellular location">
    <subcellularLocation>
        <location evidence="1">Nucleus</location>
    </subcellularLocation>
</comment>
<feature type="region of interest" description="Disordered" evidence="3">
    <location>
        <begin position="1"/>
        <end position="20"/>
    </location>
</feature>
<keyword evidence="2" id="KW-0539">Nucleus</keyword>
<dbReference type="PANTHER" id="PTHR15502:SF7">
    <property type="entry name" value="CALCINEURIN-BINDING PROTEIN CABIN-1"/>
    <property type="match status" value="1"/>
</dbReference>
<dbReference type="Gene3D" id="1.25.40.10">
    <property type="entry name" value="Tetratricopeptide repeat domain"/>
    <property type="match status" value="2"/>
</dbReference>
<evidence type="ECO:0000256" key="3">
    <source>
        <dbReference type="SAM" id="MobiDB-lite"/>
    </source>
</evidence>
<evidence type="ECO:0000256" key="2">
    <source>
        <dbReference type="ARBA" id="ARBA00023242"/>
    </source>
</evidence>
<dbReference type="InterPro" id="IPR019734">
    <property type="entry name" value="TPR_rpt"/>
</dbReference>
<dbReference type="Proteomes" id="UP000236161">
    <property type="component" value="Unassembled WGS sequence"/>
</dbReference>